<dbReference type="InterPro" id="IPR024041">
    <property type="entry name" value="NH4_transpt_AmtB-like_dom"/>
</dbReference>
<evidence type="ECO:0000256" key="3">
    <source>
        <dbReference type="ARBA" id="ARBA00022989"/>
    </source>
</evidence>
<gene>
    <name evidence="8" type="ORF">HOLleu_29374</name>
</gene>
<feature type="transmembrane region" description="Helical" evidence="6">
    <location>
        <begin position="91"/>
        <end position="109"/>
    </location>
</feature>
<comment type="subcellular location">
    <subcellularLocation>
        <location evidence="1">Membrane</location>
        <topology evidence="1">Multi-pass membrane protein</topology>
    </subcellularLocation>
</comment>
<proteinExistence type="predicted"/>
<dbReference type="Proteomes" id="UP001152320">
    <property type="component" value="Chromosome 14"/>
</dbReference>
<dbReference type="Gene3D" id="1.10.3430.10">
    <property type="entry name" value="Ammonium transporter AmtB like domains"/>
    <property type="match status" value="1"/>
</dbReference>
<dbReference type="GO" id="GO:0097272">
    <property type="term" value="P:ammonium homeostasis"/>
    <property type="evidence" value="ECO:0007669"/>
    <property type="project" value="TreeGrafter"/>
</dbReference>
<dbReference type="AlphaFoldDB" id="A0A9Q1GZI3"/>
<feature type="domain" description="Ammonium transporter AmtB-like" evidence="7">
    <location>
        <begin position="52"/>
        <end position="180"/>
    </location>
</feature>
<dbReference type="EMBL" id="JAIZAY010000014">
    <property type="protein sequence ID" value="KAJ8029862.1"/>
    <property type="molecule type" value="Genomic_DNA"/>
</dbReference>
<evidence type="ECO:0000256" key="4">
    <source>
        <dbReference type="ARBA" id="ARBA00023136"/>
    </source>
</evidence>
<comment type="caution">
    <text evidence="8">The sequence shown here is derived from an EMBL/GenBank/DDBJ whole genome shotgun (WGS) entry which is preliminary data.</text>
</comment>
<keyword evidence="3 6" id="KW-1133">Transmembrane helix</keyword>
<evidence type="ECO:0000256" key="1">
    <source>
        <dbReference type="ARBA" id="ARBA00004141"/>
    </source>
</evidence>
<evidence type="ECO:0000256" key="2">
    <source>
        <dbReference type="ARBA" id="ARBA00022692"/>
    </source>
</evidence>
<evidence type="ECO:0000313" key="9">
    <source>
        <dbReference type="Proteomes" id="UP001152320"/>
    </source>
</evidence>
<protein>
    <submittedName>
        <fullName evidence="8">Ammonium transporter 2</fullName>
    </submittedName>
</protein>
<feature type="transmembrane region" description="Helical" evidence="6">
    <location>
        <begin position="20"/>
        <end position="42"/>
    </location>
</feature>
<evidence type="ECO:0000313" key="8">
    <source>
        <dbReference type="EMBL" id="KAJ8029862.1"/>
    </source>
</evidence>
<evidence type="ECO:0000256" key="6">
    <source>
        <dbReference type="SAM" id="Phobius"/>
    </source>
</evidence>
<feature type="compositionally biased region" description="Basic and acidic residues" evidence="5">
    <location>
        <begin position="293"/>
        <end position="305"/>
    </location>
</feature>
<reference evidence="8" key="1">
    <citation type="submission" date="2021-10" db="EMBL/GenBank/DDBJ databases">
        <title>Tropical sea cucumber genome reveals ecological adaptation and Cuvierian tubules defense mechanism.</title>
        <authorList>
            <person name="Chen T."/>
        </authorList>
    </citation>
    <scope>NUCLEOTIDE SEQUENCE</scope>
    <source>
        <strain evidence="8">Nanhai2018</strain>
        <tissue evidence="8">Muscle</tissue>
    </source>
</reference>
<evidence type="ECO:0000256" key="5">
    <source>
        <dbReference type="SAM" id="MobiDB-lite"/>
    </source>
</evidence>
<keyword evidence="9" id="KW-1185">Reference proteome</keyword>
<keyword evidence="2 6" id="KW-0812">Transmembrane</keyword>
<dbReference type="PANTHER" id="PTHR11730">
    <property type="entry name" value="AMMONIUM TRANSPORTER"/>
    <property type="match status" value="1"/>
</dbReference>
<dbReference type="InterPro" id="IPR029020">
    <property type="entry name" value="Ammonium/urea_transptr"/>
</dbReference>
<dbReference type="SUPFAM" id="SSF111352">
    <property type="entry name" value="Ammonium transporter"/>
    <property type="match status" value="1"/>
</dbReference>
<sequence>MFAFVHSYITKKRKFDVSYIINGVLGALVSVTGALTCCDLWTRNPQYDIKSYCALARPWEALLMGSIGAIFACLSVPVIEKLKIDDPVGVIPVHVVSAVWGMLAVGLFGEVDNLENLLAFNGLFRGGGFRLLGVQLFVVVLVIVWSATLSFIILKAIDLTVGLRVPLHEELLGADLVEHSVKGSFEKETGKWFDLSGKLLLRIDETDEESYKNSIMQLRAILQMENNADQRLESRSAYGFRRQSRRRRYSEKANTDIDKENCVINSAHSNGKELQGPSIGDGTVSHSVHVKTHSSEEETQHNSVV</sequence>
<name>A0A9Q1GZI3_HOLLE</name>
<dbReference type="PANTHER" id="PTHR11730:SF58">
    <property type="entry name" value="AMMONIUM TRANSPORTER"/>
    <property type="match status" value="1"/>
</dbReference>
<dbReference type="GO" id="GO:0005886">
    <property type="term" value="C:plasma membrane"/>
    <property type="evidence" value="ECO:0007669"/>
    <property type="project" value="TreeGrafter"/>
</dbReference>
<feature type="transmembrane region" description="Helical" evidence="6">
    <location>
        <begin position="62"/>
        <end position="79"/>
    </location>
</feature>
<accession>A0A9Q1GZI3</accession>
<feature type="region of interest" description="Disordered" evidence="5">
    <location>
        <begin position="268"/>
        <end position="305"/>
    </location>
</feature>
<dbReference type="Pfam" id="PF00909">
    <property type="entry name" value="Ammonium_transp"/>
    <property type="match status" value="1"/>
</dbReference>
<dbReference type="OrthoDB" id="6119608at2759"/>
<evidence type="ECO:0000259" key="7">
    <source>
        <dbReference type="Pfam" id="PF00909"/>
    </source>
</evidence>
<keyword evidence="4 6" id="KW-0472">Membrane</keyword>
<dbReference type="GO" id="GO:0008519">
    <property type="term" value="F:ammonium channel activity"/>
    <property type="evidence" value="ECO:0007669"/>
    <property type="project" value="InterPro"/>
</dbReference>
<organism evidence="8 9">
    <name type="scientific">Holothuria leucospilota</name>
    <name type="common">Black long sea cucumber</name>
    <name type="synonym">Mertensiothuria leucospilota</name>
    <dbReference type="NCBI Taxonomy" id="206669"/>
    <lineage>
        <taxon>Eukaryota</taxon>
        <taxon>Metazoa</taxon>
        <taxon>Echinodermata</taxon>
        <taxon>Eleutherozoa</taxon>
        <taxon>Echinozoa</taxon>
        <taxon>Holothuroidea</taxon>
        <taxon>Aspidochirotacea</taxon>
        <taxon>Aspidochirotida</taxon>
        <taxon>Holothuriidae</taxon>
        <taxon>Holothuria</taxon>
    </lineage>
</organism>
<feature type="transmembrane region" description="Helical" evidence="6">
    <location>
        <begin position="129"/>
        <end position="154"/>
    </location>
</feature>